<evidence type="ECO:0000259" key="1">
    <source>
        <dbReference type="Pfam" id="PF00534"/>
    </source>
</evidence>
<organism evidence="3 4">
    <name type="scientific">Candidatus Yanofskybacteria bacterium RIFCSPLOWO2_01_FULL_43_22</name>
    <dbReference type="NCBI Taxonomy" id="1802695"/>
    <lineage>
        <taxon>Bacteria</taxon>
        <taxon>Candidatus Yanofskyibacteriota</taxon>
    </lineage>
</organism>
<dbReference type="InterPro" id="IPR028098">
    <property type="entry name" value="Glyco_trans_4-like_N"/>
</dbReference>
<name>A0A1F8GJS1_9BACT</name>
<dbReference type="GO" id="GO:0016757">
    <property type="term" value="F:glycosyltransferase activity"/>
    <property type="evidence" value="ECO:0007669"/>
    <property type="project" value="InterPro"/>
</dbReference>
<dbReference type="Pfam" id="PF13439">
    <property type="entry name" value="Glyco_transf_4"/>
    <property type="match status" value="1"/>
</dbReference>
<dbReference type="PANTHER" id="PTHR45947">
    <property type="entry name" value="SULFOQUINOVOSYL TRANSFERASE SQD2"/>
    <property type="match status" value="1"/>
</dbReference>
<dbReference type="InterPro" id="IPR050194">
    <property type="entry name" value="Glycosyltransferase_grp1"/>
</dbReference>
<reference evidence="3 4" key="1">
    <citation type="journal article" date="2016" name="Nat. Commun.">
        <title>Thousands of microbial genomes shed light on interconnected biogeochemical processes in an aquifer system.</title>
        <authorList>
            <person name="Anantharaman K."/>
            <person name="Brown C.T."/>
            <person name="Hug L.A."/>
            <person name="Sharon I."/>
            <person name="Castelle C.J."/>
            <person name="Probst A.J."/>
            <person name="Thomas B.C."/>
            <person name="Singh A."/>
            <person name="Wilkins M.J."/>
            <person name="Karaoz U."/>
            <person name="Brodie E.L."/>
            <person name="Williams K.H."/>
            <person name="Hubbard S.S."/>
            <person name="Banfield J.F."/>
        </authorList>
    </citation>
    <scope>NUCLEOTIDE SEQUENCE [LARGE SCALE GENOMIC DNA]</scope>
</reference>
<dbReference type="PANTHER" id="PTHR45947:SF3">
    <property type="entry name" value="SULFOQUINOVOSYL TRANSFERASE SQD2"/>
    <property type="match status" value="1"/>
</dbReference>
<proteinExistence type="predicted"/>
<evidence type="ECO:0008006" key="5">
    <source>
        <dbReference type="Google" id="ProtNLM"/>
    </source>
</evidence>
<dbReference type="Gene3D" id="3.40.50.2000">
    <property type="entry name" value="Glycogen Phosphorylase B"/>
    <property type="match status" value="2"/>
</dbReference>
<feature type="domain" description="Glycosyltransferase subfamily 4-like N-terminal" evidence="2">
    <location>
        <begin position="16"/>
        <end position="188"/>
    </location>
</feature>
<evidence type="ECO:0000259" key="2">
    <source>
        <dbReference type="Pfam" id="PF13439"/>
    </source>
</evidence>
<protein>
    <recommendedName>
        <fullName evidence="5">Glycosyltransferase subfamily 4-like N-terminal domain-containing protein</fullName>
    </recommendedName>
</protein>
<sequence>MKKILITTGIFPPDIGGPASYAKTLVTKLGSSVTILTYSSVWNFKDDKNQPYKIVRIWGKWPIWIKHFIFGVKLIGLARKCDTIFALNVWSAGFPSLIVSKIFKKKFVLRIVGDYAWEVGVGKGRLSILIDDFQKSKKSGWIGLLYRLQGWICKKADVVIVPSKYLASIVRGWGVSDSKIKIIYNGVDFKPSGLSKEEARNKIGIHGNIILTFGRLVPWKGFRMLIKIMPRFLELKQFARLVIVGDGPDKKPLESMIKNMGLENKAFLVGQKTKEDLAVYLAASDIFVLNSGYEGFSHQILEAMTCGVPVIASAVGGNKEAITQGQNGFLVRYNDEFNLVEAIKTVWQDEKLKDELVENGKKTVQKFNSEKMITETAEILNG</sequence>
<dbReference type="Pfam" id="PF00534">
    <property type="entry name" value="Glycos_transf_1"/>
    <property type="match status" value="1"/>
</dbReference>
<feature type="domain" description="Glycosyl transferase family 1" evidence="1">
    <location>
        <begin position="196"/>
        <end position="362"/>
    </location>
</feature>
<gene>
    <name evidence="3" type="ORF">A3A13_01190</name>
</gene>
<dbReference type="SUPFAM" id="SSF53756">
    <property type="entry name" value="UDP-Glycosyltransferase/glycogen phosphorylase"/>
    <property type="match status" value="1"/>
</dbReference>
<dbReference type="EMBL" id="MGKJ01000010">
    <property type="protein sequence ID" value="OGN24669.1"/>
    <property type="molecule type" value="Genomic_DNA"/>
</dbReference>
<dbReference type="STRING" id="1802695.A3A13_01190"/>
<evidence type="ECO:0000313" key="4">
    <source>
        <dbReference type="Proteomes" id="UP000178911"/>
    </source>
</evidence>
<accession>A0A1F8GJS1</accession>
<dbReference type="AlphaFoldDB" id="A0A1F8GJS1"/>
<comment type="caution">
    <text evidence="3">The sequence shown here is derived from an EMBL/GenBank/DDBJ whole genome shotgun (WGS) entry which is preliminary data.</text>
</comment>
<dbReference type="CDD" id="cd03801">
    <property type="entry name" value="GT4_PimA-like"/>
    <property type="match status" value="1"/>
</dbReference>
<dbReference type="InterPro" id="IPR001296">
    <property type="entry name" value="Glyco_trans_1"/>
</dbReference>
<dbReference type="Proteomes" id="UP000178911">
    <property type="component" value="Unassembled WGS sequence"/>
</dbReference>
<evidence type="ECO:0000313" key="3">
    <source>
        <dbReference type="EMBL" id="OGN24669.1"/>
    </source>
</evidence>